<dbReference type="EMBL" id="JARQWQ010000060">
    <property type="protein sequence ID" value="KAK2555835.1"/>
    <property type="molecule type" value="Genomic_DNA"/>
</dbReference>
<evidence type="ECO:0000313" key="3">
    <source>
        <dbReference type="Proteomes" id="UP001249851"/>
    </source>
</evidence>
<comment type="caution">
    <text evidence="2">The sequence shown here is derived from an EMBL/GenBank/DDBJ whole genome shotgun (WGS) entry which is preliminary data.</text>
</comment>
<keyword evidence="3" id="KW-1185">Reference proteome</keyword>
<protein>
    <recommendedName>
        <fullName evidence="1">Complex 1 LYR protein domain-containing protein</fullName>
    </recommendedName>
</protein>
<proteinExistence type="predicted"/>
<evidence type="ECO:0000259" key="1">
    <source>
        <dbReference type="Pfam" id="PF05347"/>
    </source>
</evidence>
<organism evidence="2 3">
    <name type="scientific">Acropora cervicornis</name>
    <name type="common">Staghorn coral</name>
    <dbReference type="NCBI Taxonomy" id="6130"/>
    <lineage>
        <taxon>Eukaryota</taxon>
        <taxon>Metazoa</taxon>
        <taxon>Cnidaria</taxon>
        <taxon>Anthozoa</taxon>
        <taxon>Hexacorallia</taxon>
        <taxon>Scleractinia</taxon>
        <taxon>Astrocoeniina</taxon>
        <taxon>Acroporidae</taxon>
        <taxon>Acropora</taxon>
    </lineage>
</organism>
<reference evidence="2" key="1">
    <citation type="journal article" date="2023" name="G3 (Bethesda)">
        <title>Whole genome assembly and annotation of the endangered Caribbean coral Acropora cervicornis.</title>
        <authorList>
            <person name="Selwyn J.D."/>
            <person name="Vollmer S.V."/>
        </authorList>
    </citation>
    <scope>NUCLEOTIDE SEQUENCE</scope>
    <source>
        <strain evidence="2">K2</strain>
    </source>
</reference>
<reference evidence="2" key="2">
    <citation type="journal article" date="2023" name="Science">
        <title>Genomic signatures of disease resistance in endangered staghorn corals.</title>
        <authorList>
            <person name="Vollmer S.V."/>
            <person name="Selwyn J.D."/>
            <person name="Despard B.A."/>
            <person name="Roesel C.L."/>
        </authorList>
    </citation>
    <scope>NUCLEOTIDE SEQUENCE</scope>
    <source>
        <strain evidence="2">K2</strain>
    </source>
</reference>
<dbReference type="Pfam" id="PF05347">
    <property type="entry name" value="Complex1_LYR"/>
    <property type="match status" value="1"/>
</dbReference>
<dbReference type="InterPro" id="IPR008011">
    <property type="entry name" value="Complex1_LYR_dom"/>
</dbReference>
<name>A0AAD9Q7M8_ACRCE</name>
<feature type="domain" description="Complex 1 LYR protein" evidence="1">
    <location>
        <begin position="37"/>
        <end position="86"/>
    </location>
</feature>
<sequence length="158" mass="19248">MAMCVNVMHSRCEGSLKPSWKTQGFEAMKIPSSEWSRRVLWLYRQLLKQGKTLQYTEYDFFRRIIRREFDQHRDEVETRRIKEQYELLYVYICYHQNFISAYVRKVPFAEKSLKNKAKEKLSCPEQKQTYRIRRELPDFCVLNYCSYFRFSPVLKGGL</sequence>
<dbReference type="AlphaFoldDB" id="A0AAD9Q7M8"/>
<evidence type="ECO:0000313" key="2">
    <source>
        <dbReference type="EMBL" id="KAK2555835.1"/>
    </source>
</evidence>
<dbReference type="Proteomes" id="UP001249851">
    <property type="component" value="Unassembled WGS sequence"/>
</dbReference>
<accession>A0AAD9Q7M8</accession>
<gene>
    <name evidence="2" type="ORF">P5673_022476</name>
</gene>